<dbReference type="EMBL" id="JANCMU010000002">
    <property type="protein sequence ID" value="MDG4945748.1"/>
    <property type="molecule type" value="Genomic_DNA"/>
</dbReference>
<comment type="caution">
    <text evidence="1">The sequence shown here is derived from an EMBL/GenBank/DDBJ whole genome shotgun (WGS) entry which is preliminary data.</text>
</comment>
<keyword evidence="2" id="KW-1185">Reference proteome</keyword>
<gene>
    <name evidence="1" type="ORF">NMK71_04920</name>
</gene>
<reference evidence="1" key="1">
    <citation type="submission" date="2022-07" db="EMBL/GenBank/DDBJ databases">
        <title>Description and genome-wide analysis of Profundicola chukchiensis gen. nov., sp. nov., marine bacteria isolated from bottom sediments of the Chukchi Sea.</title>
        <authorList>
            <person name="Romanenko L."/>
            <person name="Otstavnykh N."/>
            <person name="Kurilenko V."/>
            <person name="Eremeev V."/>
            <person name="Velansky P."/>
            <person name="Mikhailov V."/>
            <person name="Isaeva M."/>
        </authorList>
    </citation>
    <scope>NUCLEOTIDE SEQUENCE</scope>
    <source>
        <strain evidence="1">KMM 9713</strain>
    </source>
</reference>
<dbReference type="AlphaFoldDB" id="A0A9X4RU43"/>
<organism evidence="1 2">
    <name type="scientific">Profundicola chukchiensis</name>
    <dbReference type="NCBI Taxonomy" id="2961959"/>
    <lineage>
        <taxon>Bacteria</taxon>
        <taxon>Pseudomonadati</taxon>
        <taxon>Bacteroidota</taxon>
        <taxon>Flavobacteriia</taxon>
        <taxon>Flavobacteriales</taxon>
        <taxon>Weeksellaceae</taxon>
        <taxon>Profundicola</taxon>
    </lineage>
</organism>
<dbReference type="RefSeq" id="WP_304420313.1">
    <property type="nucleotide sequence ID" value="NZ_JANCMU010000002.1"/>
</dbReference>
<name>A0A9X4RU43_9FLAO</name>
<sequence length="148" mass="17528">MKTFILTILFVFFTSFVSGQQFLWSTIEEDSVSQKFVPVHLLNDEILKFYDHYKLHYDFTGYSKERFIKESSYGFDDWEFLNDITELTVLALRSNVGTGSVVLVMFITEININLIVFSNEDIENNFNYILNFSSDRKKFSTWLQTLMF</sequence>
<protein>
    <submittedName>
        <fullName evidence="1">Uncharacterized protein</fullName>
    </submittedName>
</protein>
<evidence type="ECO:0000313" key="1">
    <source>
        <dbReference type="EMBL" id="MDG4945748.1"/>
    </source>
</evidence>
<accession>A0A9X4RU43</accession>
<evidence type="ECO:0000313" key="2">
    <source>
        <dbReference type="Proteomes" id="UP001152599"/>
    </source>
</evidence>
<proteinExistence type="predicted"/>
<dbReference type="Proteomes" id="UP001152599">
    <property type="component" value="Unassembled WGS sequence"/>
</dbReference>